<name>A0A7T8IVZ5_9CAUD</name>
<organism evidence="1 2">
    <name type="scientific">Erwinia phage pEa_SNUABM_5</name>
    <dbReference type="NCBI Taxonomy" id="2797313"/>
    <lineage>
        <taxon>Viruses</taxon>
        <taxon>Duplodnaviria</taxon>
        <taxon>Heunggongvirae</taxon>
        <taxon>Uroviricota</taxon>
        <taxon>Caudoviricetes</taxon>
        <taxon>Rivsvirus</taxon>
        <taxon>Rivsvirus SNUABM5</taxon>
    </lineage>
</organism>
<evidence type="ECO:0000313" key="2">
    <source>
        <dbReference type="Proteomes" id="UP000596123"/>
    </source>
</evidence>
<keyword evidence="2" id="KW-1185">Reference proteome</keyword>
<protein>
    <submittedName>
        <fullName evidence="1">Uncharacterized protein</fullName>
    </submittedName>
</protein>
<proteinExistence type="predicted"/>
<dbReference type="EMBL" id="MW366843">
    <property type="protein sequence ID" value="QQO90227.1"/>
    <property type="molecule type" value="Genomic_DNA"/>
</dbReference>
<dbReference type="Proteomes" id="UP000596123">
    <property type="component" value="Segment"/>
</dbReference>
<reference evidence="1 2" key="1">
    <citation type="submission" date="2020-12" db="EMBL/GenBank/DDBJ databases">
        <title>Complete genome sequence of Erwinia phage pEa_SNUABM_5.</title>
        <authorList>
            <person name="Kim S.G."/>
            <person name="Lee S.B."/>
            <person name="Kwon J."/>
            <person name="Park S.C."/>
        </authorList>
    </citation>
    <scope>NUCLEOTIDE SEQUENCE [LARGE SCALE GENOMIC DNA]</scope>
</reference>
<sequence length="298" mass="31949">MKLINSAIMAQAVYGTSIQGTTGWDDPAHAGGWALFLMSGTVPTTDSQMAAAFNQKSIADLFNKSLGIVRQPLLSVSNGTILNLRPRAPYVPKGVSLWGTVGSVSLSQILPNRIRRTASTDRAISRLMCTPSAGGDYMTTVGAEDFVIEFDTAVRFSHYKRYGTDTVNGTWVAVADNGTETSLGTATALAADTSVFAFSNPQTSKVFKLKYLANTAHAPFAMLSDTEQPTATELTLPTWAVFAHVNTFVHGSFEATDDLMFIADTVGDMGPFQVVGPFAGNKANIIYCPKIRFLPRSV</sequence>
<gene>
    <name evidence="1" type="ORF">pEaSNUABM5_00085</name>
</gene>
<accession>A0A7T8IVZ5</accession>
<evidence type="ECO:0000313" key="1">
    <source>
        <dbReference type="EMBL" id="QQO90227.1"/>
    </source>
</evidence>